<dbReference type="AlphaFoldDB" id="A0A0F3IJY0"/>
<reference evidence="1 2" key="2">
    <citation type="journal article" date="2016" name="Microb. Ecol.">
        <title>Genome Characteristics of a Novel Type I Methanotroph (Sn10-6) Isolated from a Flooded Indian Rice Field.</title>
        <authorList>
            <person name="Rahalkar M.C."/>
            <person name="Pandit P.S."/>
            <person name="Dhakephalkar P.K."/>
            <person name="Pore S."/>
            <person name="Arora P."/>
            <person name="Kapse N."/>
        </authorList>
    </citation>
    <scope>NUCLEOTIDE SEQUENCE [LARGE SCALE GENOMIC DNA]</scope>
    <source>
        <strain evidence="1 2">Sn10-6</strain>
    </source>
</reference>
<evidence type="ECO:0000313" key="2">
    <source>
        <dbReference type="Proteomes" id="UP000033684"/>
    </source>
</evidence>
<dbReference type="EMBL" id="LAJX01000068">
    <property type="protein sequence ID" value="KJV07016.1"/>
    <property type="molecule type" value="Genomic_DNA"/>
</dbReference>
<protein>
    <submittedName>
        <fullName evidence="1">Uncharacterized protein</fullName>
    </submittedName>
</protein>
<evidence type="ECO:0000313" key="1">
    <source>
        <dbReference type="EMBL" id="KJV07016.1"/>
    </source>
</evidence>
<keyword evidence="2" id="KW-1185">Reference proteome</keyword>
<organism evidence="1 2">
    <name type="scientific">Methylocucumis oryzae</name>
    <dbReference type="NCBI Taxonomy" id="1632867"/>
    <lineage>
        <taxon>Bacteria</taxon>
        <taxon>Pseudomonadati</taxon>
        <taxon>Pseudomonadota</taxon>
        <taxon>Gammaproteobacteria</taxon>
        <taxon>Methylococcales</taxon>
        <taxon>Methylococcaceae</taxon>
        <taxon>Methylocucumis</taxon>
    </lineage>
</organism>
<sequence length="95" mass="10690">MRGFYSNQDREDLARGFLRSGNHKGRADLMLALSESVDDSMYRQALSLTAGQDLLQQSATRKRLESLVDLRDIAPDLADMAELKHNVFSFNLCLA</sequence>
<reference evidence="2" key="1">
    <citation type="submission" date="2015-03" db="EMBL/GenBank/DDBJ databases">
        <title>Draft genome sequence of a novel methanotroph (Sn10-6) isolated from flooded ricefield rhizosphere in India.</title>
        <authorList>
            <person name="Pandit P.S."/>
            <person name="Pore S.D."/>
            <person name="Arora P."/>
            <person name="Kapse N.G."/>
            <person name="Dhakephalkar P.K."/>
            <person name="Rahalkar M.C."/>
        </authorList>
    </citation>
    <scope>NUCLEOTIDE SEQUENCE [LARGE SCALE GENOMIC DNA]</scope>
    <source>
        <strain evidence="2">Sn10-6</strain>
    </source>
</reference>
<accession>A0A0F3IJY0</accession>
<proteinExistence type="predicted"/>
<dbReference type="Proteomes" id="UP000033684">
    <property type="component" value="Unassembled WGS sequence"/>
</dbReference>
<gene>
    <name evidence="1" type="ORF">VZ94_07520</name>
</gene>
<name>A0A0F3IJY0_9GAMM</name>
<dbReference type="RefSeq" id="WP_045778762.1">
    <property type="nucleotide sequence ID" value="NZ_LAJX01000068.1"/>
</dbReference>
<comment type="caution">
    <text evidence="1">The sequence shown here is derived from an EMBL/GenBank/DDBJ whole genome shotgun (WGS) entry which is preliminary data.</text>
</comment>